<dbReference type="InterPro" id="IPR022357">
    <property type="entry name" value="MIP_CS"/>
</dbReference>
<feature type="domain" description="Erythromycin biosynthesis protein CIII-like C-terminal" evidence="1">
    <location>
        <begin position="665"/>
        <end position="773"/>
    </location>
</feature>
<dbReference type="InterPro" id="IPR050426">
    <property type="entry name" value="Glycosyltransferase_28"/>
</dbReference>
<dbReference type="InterPro" id="IPR010610">
    <property type="entry name" value="EryCIII-like_C"/>
</dbReference>
<keyword evidence="3" id="KW-1185">Reference proteome</keyword>
<dbReference type="GO" id="GO:0017000">
    <property type="term" value="P:antibiotic biosynthetic process"/>
    <property type="evidence" value="ECO:0007669"/>
    <property type="project" value="UniProtKB-ARBA"/>
</dbReference>
<dbReference type="PROSITE" id="PS00221">
    <property type="entry name" value="MIP"/>
    <property type="match status" value="1"/>
</dbReference>
<dbReference type="PANTHER" id="PTHR48050">
    <property type="entry name" value="STEROL 3-BETA-GLUCOSYLTRANSFERASE"/>
    <property type="match status" value="1"/>
</dbReference>
<dbReference type="Proteomes" id="UP000028705">
    <property type="component" value="Unassembled WGS sequence"/>
</dbReference>
<dbReference type="GO" id="GO:0016758">
    <property type="term" value="F:hexosyltransferase activity"/>
    <property type="evidence" value="ECO:0007669"/>
    <property type="project" value="UniProtKB-ARBA"/>
</dbReference>
<protein>
    <recommendedName>
        <fullName evidence="1">Erythromycin biosynthesis protein CIII-like C-terminal domain-containing protein</fullName>
    </recommendedName>
</protein>
<dbReference type="Gene3D" id="3.40.50.2000">
    <property type="entry name" value="Glycogen Phosphorylase B"/>
    <property type="match status" value="4"/>
</dbReference>
<dbReference type="EMBL" id="JPRH01000008">
    <property type="protein sequence ID" value="KFF10985.1"/>
    <property type="molecule type" value="Genomic_DNA"/>
</dbReference>
<dbReference type="CDD" id="cd03784">
    <property type="entry name" value="GT1_Gtf-like"/>
    <property type="match status" value="2"/>
</dbReference>
<evidence type="ECO:0000313" key="2">
    <source>
        <dbReference type="EMBL" id="KFF10985.1"/>
    </source>
</evidence>
<dbReference type="OrthoDB" id="764352at2"/>
<name>A0A086A2S1_9FLAO</name>
<dbReference type="FunFam" id="3.40.50.2000:FF:000072">
    <property type="entry name" value="Glycosyl transferase"/>
    <property type="match status" value="1"/>
</dbReference>
<proteinExistence type="predicted"/>
<dbReference type="RefSeq" id="WP_034713798.1">
    <property type="nucleotide sequence ID" value="NZ_JPRH01000008.1"/>
</dbReference>
<evidence type="ECO:0000313" key="3">
    <source>
        <dbReference type="Proteomes" id="UP000028705"/>
    </source>
</evidence>
<comment type="caution">
    <text evidence="2">The sequence shown here is derived from an EMBL/GenBank/DDBJ whole genome shotgun (WGS) entry which is preliminary data.</text>
</comment>
<dbReference type="STRING" id="445961.IW15_17610"/>
<dbReference type="AlphaFoldDB" id="A0A086A2S1"/>
<dbReference type="SUPFAM" id="SSF53756">
    <property type="entry name" value="UDP-Glycosyltransferase/glycogen phosphorylase"/>
    <property type="match status" value="2"/>
</dbReference>
<reference evidence="2 3" key="1">
    <citation type="submission" date="2014-07" db="EMBL/GenBank/DDBJ databases">
        <title>Genome of Chryseobacterium soli DSM 19298.</title>
        <authorList>
            <person name="Stropko S.J."/>
            <person name="Pipes S.E."/>
            <person name="Newman J."/>
        </authorList>
    </citation>
    <scope>NUCLEOTIDE SEQUENCE [LARGE SCALE GENOMIC DNA]</scope>
    <source>
        <strain evidence="2 3">DSM 19298</strain>
    </source>
</reference>
<accession>A0A086A2S1</accession>
<dbReference type="PANTHER" id="PTHR48050:SF13">
    <property type="entry name" value="STEROL 3-BETA-GLUCOSYLTRANSFERASE UGT80A2"/>
    <property type="match status" value="1"/>
</dbReference>
<dbReference type="eggNOG" id="COG1819">
    <property type="taxonomic scope" value="Bacteria"/>
</dbReference>
<dbReference type="InterPro" id="IPR002213">
    <property type="entry name" value="UDP_glucos_trans"/>
</dbReference>
<organism evidence="2 3">
    <name type="scientific">Chryseobacterium soli</name>
    <dbReference type="NCBI Taxonomy" id="445961"/>
    <lineage>
        <taxon>Bacteria</taxon>
        <taxon>Pseudomonadati</taxon>
        <taxon>Bacteroidota</taxon>
        <taxon>Flavobacteriia</taxon>
        <taxon>Flavobacteriales</taxon>
        <taxon>Weeksellaceae</taxon>
        <taxon>Chryseobacterium group</taxon>
        <taxon>Chryseobacterium</taxon>
    </lineage>
</organism>
<evidence type="ECO:0000259" key="1">
    <source>
        <dbReference type="Pfam" id="PF06722"/>
    </source>
</evidence>
<dbReference type="Pfam" id="PF00201">
    <property type="entry name" value="UDPGT"/>
    <property type="match status" value="1"/>
</dbReference>
<sequence>MAKFVFVVPPLTGHVNPTLSIGAALLQRGHEVAWISLDKNLSTKLPVGGELLLIQYDQTDEEKKESENYLDIISKKIVYGIDSIKFLYDDVLIPLNRHCYNGIVTLLKQYQPDMVIGDHQLFASAIAAKKLNLPYSTSVTAPAAIKMMDELPKVHEWEVNKIIELQKELGVTENRSLASSDLLTLVLTSKYFFGEMDLPANYQFTGPVLMERRISCQFDWDRLKNAANKKILVSIGTTFDHDHKKAFFQKVIDAFKDEEVTVVLVSDPQLFDRWPENFMVYQQVPQLDLLPHLDGVVCHGGHNTVSEALSNGLPLVVIPIAYDQSHVAGRVVRTGAGERLNFNRFKSHHLNEAVQKILYQPEYKEAAEKVRESFVEAGGTPTAADLLEKALLSVSEKIKTGSKFLFVIPPFFGHISPTLSVGASLIARGHEVKWFGITPLDPKHIPEGGSYFYPEEDLIPFQEDIQSILKRQDDGPACSGPEVMKLALEETYVPFAKMMMPGLERLADTWKPDVLVNDCISFGGALFAHKHKIPCVTTTPVPPDVMGDTANSAPKIFEWQQNLIKDLQKEVGIEDEGIFIHSNQLNLVFTSQTFADFETVPEHMRFVGPVKGRPNPAPFDWEKLESSTTPKIFVSLGTLLVDIRKAFFEKVIAAFADQPVTVIAATPPEIFDEWPSNFIVSGFVPQSALMPLMDMVICHGGFNTVNDTFTNGLPMLITPIAYDHFHIAKLIEKAGCGISIRYKRLRVEALRETVFELLENPAYRNAAKEVQSSLLNAGGNDLAVELLEGFVQQEQPSLVLG</sequence>
<dbReference type="Pfam" id="PF06722">
    <property type="entry name" value="EryCIII-like_C"/>
    <property type="match status" value="1"/>
</dbReference>
<dbReference type="GO" id="GO:0008194">
    <property type="term" value="F:UDP-glycosyltransferase activity"/>
    <property type="evidence" value="ECO:0007669"/>
    <property type="project" value="InterPro"/>
</dbReference>
<gene>
    <name evidence="2" type="ORF">IW15_17610</name>
</gene>